<dbReference type="AlphaFoldDB" id="X1IDK9"/>
<accession>X1IDK9</accession>
<evidence type="ECO:0000313" key="1">
    <source>
        <dbReference type="EMBL" id="GAH80461.1"/>
    </source>
</evidence>
<sequence length="72" mass="8698">IKIINIFEFLKNFNYKPKIRETIKQTIELSNRAIYSPSSFEELRTLSNNSYKKLIIKYGTRAEQQKDFKNFF</sequence>
<proteinExistence type="predicted"/>
<feature type="non-terminal residue" evidence="1">
    <location>
        <position position="1"/>
    </location>
</feature>
<gene>
    <name evidence="1" type="ORF">S03H2_64663</name>
</gene>
<name>X1IDK9_9ZZZZ</name>
<organism evidence="1">
    <name type="scientific">marine sediment metagenome</name>
    <dbReference type="NCBI Taxonomy" id="412755"/>
    <lineage>
        <taxon>unclassified sequences</taxon>
        <taxon>metagenomes</taxon>
        <taxon>ecological metagenomes</taxon>
    </lineage>
</organism>
<protein>
    <submittedName>
        <fullName evidence="1">Uncharacterized protein</fullName>
    </submittedName>
</protein>
<dbReference type="EMBL" id="BARU01042033">
    <property type="protein sequence ID" value="GAH80461.1"/>
    <property type="molecule type" value="Genomic_DNA"/>
</dbReference>
<comment type="caution">
    <text evidence="1">The sequence shown here is derived from an EMBL/GenBank/DDBJ whole genome shotgun (WGS) entry which is preliminary data.</text>
</comment>
<reference evidence="1" key="1">
    <citation type="journal article" date="2014" name="Front. Microbiol.">
        <title>High frequency of phylogenetically diverse reductive dehalogenase-homologous genes in deep subseafloor sedimentary metagenomes.</title>
        <authorList>
            <person name="Kawai M."/>
            <person name="Futagami T."/>
            <person name="Toyoda A."/>
            <person name="Takaki Y."/>
            <person name="Nishi S."/>
            <person name="Hori S."/>
            <person name="Arai W."/>
            <person name="Tsubouchi T."/>
            <person name="Morono Y."/>
            <person name="Uchiyama I."/>
            <person name="Ito T."/>
            <person name="Fujiyama A."/>
            <person name="Inagaki F."/>
            <person name="Takami H."/>
        </authorList>
    </citation>
    <scope>NUCLEOTIDE SEQUENCE</scope>
    <source>
        <strain evidence="1">Expedition CK06-06</strain>
    </source>
</reference>